<feature type="site" description="Histone H3K4me3 binding" evidence="8">
    <location>
        <position position="597"/>
    </location>
</feature>
<feature type="binding site" evidence="9">
    <location>
        <position position="641"/>
    </location>
    <ligand>
        <name>Zn(2+)</name>
        <dbReference type="ChEBI" id="CHEBI:29105"/>
        <label>2</label>
    </ligand>
</feature>
<dbReference type="GO" id="GO:0006325">
    <property type="term" value="P:chromatin organization"/>
    <property type="evidence" value="ECO:0007669"/>
    <property type="project" value="UniProtKB-KW"/>
</dbReference>
<feature type="binding site" evidence="9">
    <location>
        <position position="616"/>
    </location>
    <ligand>
        <name>Zn(2+)</name>
        <dbReference type="ChEBI" id="CHEBI:29105"/>
        <label>2</label>
    </ligand>
</feature>
<feature type="compositionally biased region" description="Acidic residues" evidence="12">
    <location>
        <begin position="118"/>
        <end position="129"/>
    </location>
</feature>
<evidence type="ECO:0000256" key="3">
    <source>
        <dbReference type="ARBA" id="ARBA00022723"/>
    </source>
</evidence>
<comment type="similarity">
    <text evidence="2 11">Belongs to the ING family.</text>
</comment>
<dbReference type="PANTHER" id="PTHR10333:SF42">
    <property type="entry name" value="INHIBITOR OF GROWTH PROTEIN 5"/>
    <property type="match status" value="1"/>
</dbReference>
<feature type="site" description="Histone H3K4me3 binding" evidence="8">
    <location>
        <position position="620"/>
    </location>
</feature>
<evidence type="ECO:0000256" key="9">
    <source>
        <dbReference type="PIRSR" id="PIRSR628651-51"/>
    </source>
</evidence>
<keyword evidence="7 11" id="KW-0539">Nucleus</keyword>
<dbReference type="AlphaFoldDB" id="A0A4E0RTK4"/>
<dbReference type="SMART" id="SM00249">
    <property type="entry name" value="PHD"/>
    <property type="match status" value="1"/>
</dbReference>
<keyword evidence="5 9" id="KW-0862">Zinc</keyword>
<comment type="caution">
    <text evidence="14">The sequence shown here is derived from an EMBL/GenBank/DDBJ whole genome shotgun (WGS) entry which is preliminary data.</text>
</comment>
<comment type="subunit">
    <text evidence="11">Component of an histone acetyltransferase complex. Interacts with H3K4me3 and to a lesser extent with H3K4me2.</text>
</comment>
<comment type="subcellular location">
    <subcellularLocation>
        <location evidence="1 11">Nucleus</location>
    </subcellularLocation>
</comment>
<sequence length="653" mass="73020">MECFMSSYADAVQTLPSELQTHITSYLQSDLQHQNLLSLCKQYVAKAKQTGNKDNQKRLMRQLIMSLLAIQDICNRRIVTVTEMDHLVEGHMQKLVTARANLTTEPSQSCASGTENAVESEIDADDQAESESRNGAVQSLHSRSATHGEDVSTKRPGLGEQEPEVRSGNQSSFKRKIRLPLRSAQQLTRSVGPRRALSRWDSGASRRRGGPSTLVGSKKTVIQALHQRCINEQRSRDRAATEQRQKAGGTYSRYANVQQTSHSQQQQQSSQQQQTPQQRQHQRIKHPRALQRSLHTSRNRSVHLFDSARRRSSSASKKNKVRPTYMTSGRRLGAKLNRTPGIRLAGHTDWSNSDQYYFNDEGAEANTRSASHVSSEDEKEENTEASMMSPHPSSRSVDLGSWCKENGEGANCSEELDDSDYVDDDDTIDGASLSLREIKPYCGKDPKSRISSSPITTTGASSSSAGRSSRTNINRRRISRTQKLTDPETAFGNASSERSLVRQTQASPNSSLDMSSVQPRGNMSTTVYPLNSPMAKRREKTYGSATRHHRVESKQTVRPISEETTKLLSDNLQKPRQVGSSAEQSSDGSISPDERLYCLCRRTSFGDMIACDNKLCEVEWFHFACVDIRIQPKGKWYCPVCRGDSFKVKRPDL</sequence>
<feature type="region of interest" description="Disordered" evidence="12">
    <location>
        <begin position="572"/>
        <end position="591"/>
    </location>
</feature>
<feature type="compositionally biased region" description="Basic and acidic residues" evidence="12">
    <location>
        <begin position="436"/>
        <end position="448"/>
    </location>
</feature>
<feature type="domain" description="PHD-type" evidence="13">
    <location>
        <begin position="595"/>
        <end position="644"/>
    </location>
</feature>
<feature type="region of interest" description="Disordered" evidence="12">
    <location>
        <begin position="103"/>
        <end position="217"/>
    </location>
</feature>
<evidence type="ECO:0000256" key="4">
    <source>
        <dbReference type="ARBA" id="ARBA00022771"/>
    </source>
</evidence>
<feature type="region of interest" description="Disordered" evidence="12">
    <location>
        <begin position="256"/>
        <end position="562"/>
    </location>
</feature>
<keyword evidence="4 10" id="KW-0863">Zinc-finger</keyword>
<feature type="compositionally biased region" description="Polar residues" evidence="12">
    <location>
        <begin position="492"/>
        <end position="529"/>
    </location>
</feature>
<dbReference type="EMBL" id="JXXN02004790">
    <property type="protein sequence ID" value="THD20332.1"/>
    <property type="molecule type" value="Genomic_DNA"/>
</dbReference>
<feature type="compositionally biased region" description="Polar residues" evidence="12">
    <location>
        <begin position="133"/>
        <end position="145"/>
    </location>
</feature>
<dbReference type="InterPro" id="IPR019787">
    <property type="entry name" value="Znf_PHD-finger"/>
</dbReference>
<evidence type="ECO:0000256" key="12">
    <source>
        <dbReference type="SAM" id="MobiDB-lite"/>
    </source>
</evidence>
<dbReference type="GO" id="GO:0005634">
    <property type="term" value="C:nucleus"/>
    <property type="evidence" value="ECO:0007669"/>
    <property type="project" value="UniProtKB-SubCell"/>
</dbReference>
<evidence type="ECO:0000256" key="2">
    <source>
        <dbReference type="ARBA" id="ARBA00010210"/>
    </source>
</evidence>
<proteinExistence type="inferred from homology"/>
<evidence type="ECO:0000256" key="6">
    <source>
        <dbReference type="ARBA" id="ARBA00022853"/>
    </source>
</evidence>
<dbReference type="InterPro" id="IPR024610">
    <property type="entry name" value="ING_N_histone-binding"/>
</dbReference>
<dbReference type="InterPro" id="IPR019786">
    <property type="entry name" value="Zinc_finger_PHD-type_CS"/>
</dbReference>
<feature type="compositionally biased region" description="Acidic residues" evidence="12">
    <location>
        <begin position="414"/>
        <end position="428"/>
    </location>
</feature>
<keyword evidence="15" id="KW-1185">Reference proteome</keyword>
<feature type="binding site" evidence="9">
    <location>
        <position position="598"/>
    </location>
    <ligand>
        <name>Zn(2+)</name>
        <dbReference type="ChEBI" id="CHEBI:29105"/>
        <label>1</label>
    </ligand>
</feature>
<gene>
    <name evidence="14" type="ORF">D915_008787</name>
</gene>
<feature type="binding site" evidence="9">
    <location>
        <position position="638"/>
    </location>
    <ligand>
        <name>Zn(2+)</name>
        <dbReference type="ChEBI" id="CHEBI:29105"/>
        <label>2</label>
    </ligand>
</feature>
<feature type="compositionally biased region" description="Polar residues" evidence="12">
    <location>
        <begin position="572"/>
        <end position="589"/>
    </location>
</feature>
<feature type="binding site" evidence="9">
    <location>
        <position position="611"/>
    </location>
    <ligand>
        <name>Zn(2+)</name>
        <dbReference type="ChEBI" id="CHEBI:29105"/>
        <label>2</label>
    </ligand>
</feature>
<dbReference type="InterPro" id="IPR011011">
    <property type="entry name" value="Znf_FYVE_PHD"/>
</dbReference>
<evidence type="ECO:0000259" key="13">
    <source>
        <dbReference type="PROSITE" id="PS50016"/>
    </source>
</evidence>
<dbReference type="PROSITE" id="PS01359">
    <property type="entry name" value="ZF_PHD_1"/>
    <property type="match status" value="1"/>
</dbReference>
<dbReference type="GO" id="GO:0008270">
    <property type="term" value="F:zinc ion binding"/>
    <property type="evidence" value="ECO:0007669"/>
    <property type="project" value="UniProtKB-KW"/>
</dbReference>
<keyword evidence="6 11" id="KW-0156">Chromatin regulator</keyword>
<comment type="domain">
    <text evidence="11">The PHD-type zinc finger mediates the binding to H3K4me3.</text>
</comment>
<dbReference type="InterPro" id="IPR013083">
    <property type="entry name" value="Znf_RING/FYVE/PHD"/>
</dbReference>
<feature type="binding site" evidence="9">
    <location>
        <position position="600"/>
    </location>
    <ligand>
        <name>Zn(2+)</name>
        <dbReference type="ChEBI" id="CHEBI:29105"/>
        <label>1</label>
    </ligand>
</feature>
<dbReference type="SUPFAM" id="SSF57903">
    <property type="entry name" value="FYVE/PHD zinc finger"/>
    <property type="match status" value="1"/>
</dbReference>
<reference evidence="14" key="1">
    <citation type="submission" date="2019-03" db="EMBL/GenBank/DDBJ databases">
        <title>Improved annotation for the trematode Fasciola hepatica.</title>
        <authorList>
            <person name="Choi Y.-J."/>
            <person name="Martin J."/>
            <person name="Mitreva M."/>
        </authorList>
    </citation>
    <scope>NUCLEOTIDE SEQUENCE [LARGE SCALE GENOMIC DNA]</scope>
</reference>
<feature type="compositionally biased region" description="Low complexity" evidence="12">
    <location>
        <begin position="450"/>
        <end position="472"/>
    </location>
</feature>
<organism evidence="14 15">
    <name type="scientific">Fasciola hepatica</name>
    <name type="common">Liver fluke</name>
    <dbReference type="NCBI Taxonomy" id="6192"/>
    <lineage>
        <taxon>Eukaryota</taxon>
        <taxon>Metazoa</taxon>
        <taxon>Spiralia</taxon>
        <taxon>Lophotrochozoa</taxon>
        <taxon>Platyhelminthes</taxon>
        <taxon>Trematoda</taxon>
        <taxon>Digenea</taxon>
        <taxon>Plagiorchiida</taxon>
        <taxon>Echinostomata</taxon>
        <taxon>Echinostomatoidea</taxon>
        <taxon>Fasciolidae</taxon>
        <taxon>Fasciola</taxon>
    </lineage>
</organism>
<evidence type="ECO:0000256" key="11">
    <source>
        <dbReference type="RuleBase" id="RU361213"/>
    </source>
</evidence>
<feature type="compositionally biased region" description="Basic residues" evidence="12">
    <location>
        <begin position="280"/>
        <end position="301"/>
    </location>
</feature>
<evidence type="ECO:0000313" key="15">
    <source>
        <dbReference type="Proteomes" id="UP000230066"/>
    </source>
</evidence>
<evidence type="ECO:0000256" key="7">
    <source>
        <dbReference type="ARBA" id="ARBA00023242"/>
    </source>
</evidence>
<evidence type="ECO:0000256" key="8">
    <source>
        <dbReference type="PIRSR" id="PIRSR628651-50"/>
    </source>
</evidence>
<dbReference type="InterPro" id="IPR001965">
    <property type="entry name" value="Znf_PHD"/>
</dbReference>
<evidence type="ECO:0000256" key="1">
    <source>
        <dbReference type="ARBA" id="ARBA00004123"/>
    </source>
</evidence>
<dbReference type="Gene3D" id="6.10.140.1740">
    <property type="match status" value="1"/>
</dbReference>
<dbReference type="PANTHER" id="PTHR10333">
    <property type="entry name" value="INHIBITOR OF GROWTH PROTEIN"/>
    <property type="match status" value="1"/>
</dbReference>
<dbReference type="PROSITE" id="PS50016">
    <property type="entry name" value="ZF_PHD_2"/>
    <property type="match status" value="1"/>
</dbReference>
<feature type="compositionally biased region" description="Low complexity" evidence="12">
    <location>
        <begin position="258"/>
        <end position="279"/>
    </location>
</feature>
<accession>A0A4E0RTK4</accession>
<dbReference type="CDD" id="cd15505">
    <property type="entry name" value="PHD_ING"/>
    <property type="match status" value="1"/>
</dbReference>
<keyword evidence="3 9" id="KW-0479">Metal-binding</keyword>
<dbReference type="Proteomes" id="UP000230066">
    <property type="component" value="Unassembled WGS sequence"/>
</dbReference>
<comment type="function">
    <text evidence="11">Component of an histone acetyltransferase complex.</text>
</comment>
<evidence type="ECO:0000313" key="14">
    <source>
        <dbReference type="EMBL" id="THD20332.1"/>
    </source>
</evidence>
<feature type="site" description="Histone H3K4me3 binding" evidence="8">
    <location>
        <position position="608"/>
    </location>
</feature>
<protein>
    <recommendedName>
        <fullName evidence="11">Inhibitor of growth protein</fullName>
    </recommendedName>
</protein>
<name>A0A4E0RTK4_FASHE</name>
<dbReference type="SMART" id="SM01408">
    <property type="entry name" value="ING"/>
    <property type="match status" value="1"/>
</dbReference>
<feature type="binding site" evidence="9">
    <location>
        <position position="625"/>
    </location>
    <ligand>
        <name>Zn(2+)</name>
        <dbReference type="ChEBI" id="CHEBI:29105"/>
        <label>1</label>
    </ligand>
</feature>
<evidence type="ECO:0000256" key="10">
    <source>
        <dbReference type="PROSITE-ProRule" id="PRU00146"/>
    </source>
</evidence>
<feature type="site" description="Histone H3K4me3 binding" evidence="8">
    <location>
        <position position="612"/>
    </location>
</feature>
<dbReference type="Gene3D" id="3.30.40.10">
    <property type="entry name" value="Zinc/RING finger domain, C3HC4 (zinc finger)"/>
    <property type="match status" value="1"/>
</dbReference>
<evidence type="ECO:0000256" key="5">
    <source>
        <dbReference type="ARBA" id="ARBA00022833"/>
    </source>
</evidence>
<dbReference type="Pfam" id="PF12998">
    <property type="entry name" value="ING"/>
    <property type="match status" value="1"/>
</dbReference>
<feature type="compositionally biased region" description="Basic and acidic residues" evidence="12">
    <location>
        <begin position="552"/>
        <end position="562"/>
    </location>
</feature>
<feature type="compositionally biased region" description="Polar residues" evidence="12">
    <location>
        <begin position="103"/>
        <end position="117"/>
    </location>
</feature>
<feature type="binding site" evidence="9">
    <location>
        <position position="622"/>
    </location>
    <ligand>
        <name>Zn(2+)</name>
        <dbReference type="ChEBI" id="CHEBI:29105"/>
        <label>1</label>
    </ligand>
</feature>
<dbReference type="InterPro" id="IPR028651">
    <property type="entry name" value="ING_fam"/>
</dbReference>